<evidence type="ECO:0000256" key="1">
    <source>
        <dbReference type="SAM" id="MobiDB-lite"/>
    </source>
</evidence>
<organism evidence="3 4">
    <name type="scientific">Tegillarca granosa</name>
    <name type="common">Malaysian cockle</name>
    <name type="synonym">Anadara granosa</name>
    <dbReference type="NCBI Taxonomy" id="220873"/>
    <lineage>
        <taxon>Eukaryota</taxon>
        <taxon>Metazoa</taxon>
        <taxon>Spiralia</taxon>
        <taxon>Lophotrochozoa</taxon>
        <taxon>Mollusca</taxon>
        <taxon>Bivalvia</taxon>
        <taxon>Autobranchia</taxon>
        <taxon>Pteriomorphia</taxon>
        <taxon>Arcoida</taxon>
        <taxon>Arcoidea</taxon>
        <taxon>Arcidae</taxon>
        <taxon>Tegillarca</taxon>
    </lineage>
</organism>
<accession>A0ABQ9FUN7</accession>
<reference evidence="3 4" key="1">
    <citation type="submission" date="2022-12" db="EMBL/GenBank/DDBJ databases">
        <title>Chromosome-level genome of Tegillarca granosa.</title>
        <authorList>
            <person name="Kim J."/>
        </authorList>
    </citation>
    <scope>NUCLEOTIDE SEQUENCE [LARGE SCALE GENOMIC DNA]</scope>
    <source>
        <strain evidence="3">Teg-2019</strain>
        <tissue evidence="3">Adductor muscle</tissue>
    </source>
</reference>
<evidence type="ECO:0000313" key="4">
    <source>
        <dbReference type="Proteomes" id="UP001217089"/>
    </source>
</evidence>
<dbReference type="InterPro" id="IPR012957">
    <property type="entry name" value="CHD_C2"/>
</dbReference>
<evidence type="ECO:0000259" key="2">
    <source>
        <dbReference type="Pfam" id="PF08074"/>
    </source>
</evidence>
<evidence type="ECO:0000313" key="3">
    <source>
        <dbReference type="EMBL" id="KAJ8319856.1"/>
    </source>
</evidence>
<gene>
    <name evidence="3" type="ORF">KUTeg_001443</name>
</gene>
<feature type="compositionally biased region" description="Low complexity" evidence="1">
    <location>
        <begin position="42"/>
        <end position="64"/>
    </location>
</feature>
<sequence length="122" mass="12363">MALNARFSELECLAESHQHLSKESLAGNKPANAVLHKAVTQASTASSSPASTPAAGPSPAATPSMSGQFGGNFPAGFRPQLGMPQAPFTHGPLGFPILPNIPGQADISTTISAILSQSGMLL</sequence>
<dbReference type="Proteomes" id="UP001217089">
    <property type="component" value="Unassembled WGS sequence"/>
</dbReference>
<feature type="domain" description="CHD C-terminal 2" evidence="2">
    <location>
        <begin position="1"/>
        <end position="43"/>
    </location>
</feature>
<dbReference type="EMBL" id="JARBDR010000141">
    <property type="protein sequence ID" value="KAJ8319856.1"/>
    <property type="molecule type" value="Genomic_DNA"/>
</dbReference>
<comment type="caution">
    <text evidence="3">The sequence shown here is derived from an EMBL/GenBank/DDBJ whole genome shotgun (WGS) entry which is preliminary data.</text>
</comment>
<proteinExistence type="predicted"/>
<name>A0ABQ9FUN7_TEGGR</name>
<protein>
    <recommendedName>
        <fullName evidence="2">CHD C-terminal 2 domain-containing protein</fullName>
    </recommendedName>
</protein>
<keyword evidence="4" id="KW-1185">Reference proteome</keyword>
<dbReference type="Pfam" id="PF08074">
    <property type="entry name" value="CHDCT2"/>
    <property type="match status" value="1"/>
</dbReference>
<feature type="region of interest" description="Disordered" evidence="1">
    <location>
        <begin position="38"/>
        <end position="85"/>
    </location>
</feature>